<accession>A0A0L8I8B4</accession>
<organism evidence="1">
    <name type="scientific">Octopus bimaculoides</name>
    <name type="common">California two-spotted octopus</name>
    <dbReference type="NCBI Taxonomy" id="37653"/>
    <lineage>
        <taxon>Eukaryota</taxon>
        <taxon>Metazoa</taxon>
        <taxon>Spiralia</taxon>
        <taxon>Lophotrochozoa</taxon>
        <taxon>Mollusca</taxon>
        <taxon>Cephalopoda</taxon>
        <taxon>Coleoidea</taxon>
        <taxon>Octopodiformes</taxon>
        <taxon>Octopoda</taxon>
        <taxon>Incirrata</taxon>
        <taxon>Octopodidae</taxon>
        <taxon>Octopus</taxon>
    </lineage>
</organism>
<sequence>MEDDEEETFSLGLSDIVINTPEDEMEKKPSLTELELNEAYLYCTLPHVVASDPEMNIIYAKTLPVRKRRTNYNQNAKARSYSTSGKVEDITLESLLTSTDTNETAPKIFKQSTIRFLPKNMTFKKKLW</sequence>
<reference evidence="1" key="1">
    <citation type="submission" date="2015-07" db="EMBL/GenBank/DDBJ databases">
        <title>MeaNS - Measles Nucleotide Surveillance Program.</title>
        <authorList>
            <person name="Tran T."/>
            <person name="Druce J."/>
        </authorList>
    </citation>
    <scope>NUCLEOTIDE SEQUENCE</scope>
    <source>
        <strain evidence="1">UCB-OBI-ISO-001</strain>
        <tissue evidence="1">Gonad</tissue>
    </source>
</reference>
<dbReference type="AlphaFoldDB" id="A0A0L8I8B4"/>
<name>A0A0L8I8B4_OCTBM</name>
<proteinExistence type="predicted"/>
<evidence type="ECO:0000313" key="1">
    <source>
        <dbReference type="EMBL" id="KOF97260.1"/>
    </source>
</evidence>
<protein>
    <submittedName>
        <fullName evidence="1">Uncharacterized protein</fullName>
    </submittedName>
</protein>
<dbReference type="OrthoDB" id="1936208at2759"/>
<gene>
    <name evidence="1" type="ORF">OCBIM_22030631mg</name>
</gene>
<dbReference type="EMBL" id="KQ416360">
    <property type="protein sequence ID" value="KOF97260.1"/>
    <property type="molecule type" value="Genomic_DNA"/>
</dbReference>